<dbReference type="PROSITE" id="PS00178">
    <property type="entry name" value="AA_TRNA_LIGASE_I"/>
    <property type="match status" value="1"/>
</dbReference>
<keyword evidence="5 9" id="KW-0067">ATP-binding</keyword>
<dbReference type="SUPFAM" id="SSF55190">
    <property type="entry name" value="Arginyl-tRNA synthetase (ArgRS), N-terminal 'additional' domain"/>
    <property type="match status" value="1"/>
</dbReference>
<dbReference type="NCBIfam" id="TIGR00456">
    <property type="entry name" value="argS"/>
    <property type="match status" value="1"/>
</dbReference>
<keyword evidence="3 9" id="KW-0436">Ligase</keyword>
<dbReference type="InterPro" id="IPR036695">
    <property type="entry name" value="Arg-tRNA-synth_N_sf"/>
</dbReference>
<comment type="caution">
    <text evidence="13">The sequence shown here is derived from an EMBL/GenBank/DDBJ whole genome shotgun (WGS) entry which is preliminary data.</text>
</comment>
<feature type="domain" description="Arginyl tRNA synthetase N-terminal" evidence="12">
    <location>
        <begin position="11"/>
        <end position="100"/>
    </location>
</feature>
<dbReference type="HAMAP" id="MF_00123">
    <property type="entry name" value="Arg_tRNA_synth"/>
    <property type="match status" value="1"/>
</dbReference>
<feature type="short sequence motif" description="'HIGH' region" evidence="9">
    <location>
        <begin position="137"/>
        <end position="147"/>
    </location>
</feature>
<dbReference type="CDD" id="cd00671">
    <property type="entry name" value="ArgRS_core"/>
    <property type="match status" value="1"/>
</dbReference>
<accession>A0ABP7LZE0</accession>
<dbReference type="SMART" id="SM00836">
    <property type="entry name" value="DALR_1"/>
    <property type="match status" value="1"/>
</dbReference>
<evidence type="ECO:0000256" key="1">
    <source>
        <dbReference type="ARBA" id="ARBA00005594"/>
    </source>
</evidence>
<comment type="catalytic activity">
    <reaction evidence="8 9">
        <text>tRNA(Arg) + L-arginine + ATP = L-arginyl-tRNA(Arg) + AMP + diphosphate</text>
        <dbReference type="Rhea" id="RHEA:20301"/>
        <dbReference type="Rhea" id="RHEA-COMP:9658"/>
        <dbReference type="Rhea" id="RHEA-COMP:9673"/>
        <dbReference type="ChEBI" id="CHEBI:30616"/>
        <dbReference type="ChEBI" id="CHEBI:32682"/>
        <dbReference type="ChEBI" id="CHEBI:33019"/>
        <dbReference type="ChEBI" id="CHEBI:78442"/>
        <dbReference type="ChEBI" id="CHEBI:78513"/>
        <dbReference type="ChEBI" id="CHEBI:456215"/>
        <dbReference type="EC" id="6.1.1.19"/>
    </reaction>
</comment>
<comment type="subcellular location">
    <subcellularLocation>
        <location evidence="9">Cytoplasm</location>
    </subcellularLocation>
</comment>
<evidence type="ECO:0000256" key="7">
    <source>
        <dbReference type="ARBA" id="ARBA00023146"/>
    </source>
</evidence>
<dbReference type="PANTHER" id="PTHR11956">
    <property type="entry name" value="ARGINYL-TRNA SYNTHETASE"/>
    <property type="match status" value="1"/>
</dbReference>
<dbReference type="Proteomes" id="UP001501727">
    <property type="component" value="Unassembled WGS sequence"/>
</dbReference>
<sequence length="570" mass="62103">MNRDTTVTVKSQLRALVAQGIDALRAAGTLPADLATPDFVVERPKDRSHGDFSTNAAMLLAKPARSNPRALAQALIEALPANDDIATVEIAGPGFLNFRLAPGAWQRQLRAVHAQGAGYGRNDGGNGRTAGVEYVSANPTGPLHVGHGRAAVIGDCIARVLDANGWGVKREFYYNDAGVQIENLAKSVQARARGLTPDDAGWPEDGYRGDYIADVARAFLDGASVEVEGQVATGNGDADDLDAIRRFAVAWLRNEQNGDLAAFGVAFDVYFLESSLYADGKVEETVRGLVEHGHTYEDGGALWLRTTDFGDDKDRVMRKSDGTYTYFVPDVAYHLSKWQRGYERAITELGADHHGSLARVKAGLQALDAGIPAGYPEYVLHQMVTVMRGGEEVKLSKRAGSYLTLRDLIEEAGRDATRWFLVARRPDSQLVFDIDLARSQSLDNPVYYVQLSHARICGLLRQVDERGLAFDIDNGLAQPLDPADAAQRDLLTDLARWPEVVAAAGEQLEPHLVTTYLLELAQAFQTYYNDHQFLVDEADVRDARLALALAVRQVLANGLDLVGVHAPEKM</sequence>
<feature type="domain" description="DALR anticodon binding" evidence="11">
    <location>
        <begin position="449"/>
        <end position="570"/>
    </location>
</feature>
<dbReference type="EMBL" id="BAAAZU010000001">
    <property type="protein sequence ID" value="GAA3911624.1"/>
    <property type="molecule type" value="Genomic_DNA"/>
</dbReference>
<keyword evidence="6 9" id="KW-0648">Protein biosynthesis</keyword>
<name>A0ABP7LZE0_9GAMM</name>
<proteinExistence type="inferred from homology"/>
<comment type="subunit">
    <text evidence="9">Monomer.</text>
</comment>
<evidence type="ECO:0000259" key="11">
    <source>
        <dbReference type="SMART" id="SM00836"/>
    </source>
</evidence>
<evidence type="ECO:0000256" key="4">
    <source>
        <dbReference type="ARBA" id="ARBA00022741"/>
    </source>
</evidence>
<dbReference type="InterPro" id="IPR005148">
    <property type="entry name" value="Arg-tRNA-synth_N"/>
</dbReference>
<keyword evidence="14" id="KW-1185">Reference proteome</keyword>
<dbReference type="Gene3D" id="1.10.730.10">
    <property type="entry name" value="Isoleucyl-tRNA Synthetase, Domain 1"/>
    <property type="match status" value="1"/>
</dbReference>
<dbReference type="Pfam" id="PF05746">
    <property type="entry name" value="DALR_1"/>
    <property type="match status" value="1"/>
</dbReference>
<dbReference type="SUPFAM" id="SSF47323">
    <property type="entry name" value="Anticodon-binding domain of a subclass of class I aminoacyl-tRNA synthetases"/>
    <property type="match status" value="1"/>
</dbReference>
<dbReference type="Pfam" id="PF03485">
    <property type="entry name" value="Arg_tRNA_synt_N"/>
    <property type="match status" value="1"/>
</dbReference>
<dbReference type="InterPro" id="IPR009080">
    <property type="entry name" value="tRNAsynth_Ia_anticodon-bd"/>
</dbReference>
<dbReference type="SUPFAM" id="SSF52374">
    <property type="entry name" value="Nucleotidylyl transferase"/>
    <property type="match status" value="1"/>
</dbReference>
<dbReference type="Gene3D" id="3.30.1360.70">
    <property type="entry name" value="Arginyl tRNA synthetase N-terminal domain"/>
    <property type="match status" value="1"/>
</dbReference>
<evidence type="ECO:0000256" key="8">
    <source>
        <dbReference type="ARBA" id="ARBA00049339"/>
    </source>
</evidence>
<dbReference type="InterPro" id="IPR008909">
    <property type="entry name" value="DALR_anticod-bd"/>
</dbReference>
<dbReference type="PANTHER" id="PTHR11956:SF5">
    <property type="entry name" value="ARGININE--TRNA LIGASE, CYTOPLASMIC"/>
    <property type="match status" value="1"/>
</dbReference>
<organism evidence="13 14">
    <name type="scientific">Luteimonas lutimaris</name>
    <dbReference type="NCBI Taxonomy" id="698645"/>
    <lineage>
        <taxon>Bacteria</taxon>
        <taxon>Pseudomonadati</taxon>
        <taxon>Pseudomonadota</taxon>
        <taxon>Gammaproteobacteria</taxon>
        <taxon>Lysobacterales</taxon>
        <taxon>Lysobacteraceae</taxon>
        <taxon>Luteimonas</taxon>
    </lineage>
</organism>
<keyword evidence="2 9" id="KW-0963">Cytoplasm</keyword>
<dbReference type="Pfam" id="PF00750">
    <property type="entry name" value="tRNA-synt_1d"/>
    <property type="match status" value="1"/>
</dbReference>
<dbReference type="InterPro" id="IPR014729">
    <property type="entry name" value="Rossmann-like_a/b/a_fold"/>
</dbReference>
<evidence type="ECO:0000256" key="6">
    <source>
        <dbReference type="ARBA" id="ARBA00022917"/>
    </source>
</evidence>
<evidence type="ECO:0000256" key="10">
    <source>
        <dbReference type="RuleBase" id="RU363038"/>
    </source>
</evidence>
<dbReference type="GO" id="GO:0016874">
    <property type="term" value="F:ligase activity"/>
    <property type="evidence" value="ECO:0007669"/>
    <property type="project" value="UniProtKB-KW"/>
</dbReference>
<evidence type="ECO:0000259" key="12">
    <source>
        <dbReference type="SMART" id="SM01016"/>
    </source>
</evidence>
<dbReference type="PRINTS" id="PR01038">
    <property type="entry name" value="TRNASYNTHARG"/>
</dbReference>
<gene>
    <name evidence="9 13" type="primary">argS</name>
    <name evidence="13" type="ORF">GCM10022229_00140</name>
</gene>
<reference evidence="14" key="1">
    <citation type="journal article" date="2019" name="Int. J. Syst. Evol. Microbiol.">
        <title>The Global Catalogue of Microorganisms (GCM) 10K type strain sequencing project: providing services to taxonomists for standard genome sequencing and annotation.</title>
        <authorList>
            <consortium name="The Broad Institute Genomics Platform"/>
            <consortium name="The Broad Institute Genome Sequencing Center for Infectious Disease"/>
            <person name="Wu L."/>
            <person name="Ma J."/>
        </authorList>
    </citation>
    <scope>NUCLEOTIDE SEQUENCE [LARGE SCALE GENOMIC DNA]</scope>
    <source>
        <strain evidence="14">JCM 16916</strain>
    </source>
</reference>
<evidence type="ECO:0000256" key="5">
    <source>
        <dbReference type="ARBA" id="ARBA00022840"/>
    </source>
</evidence>
<dbReference type="EC" id="6.1.1.19" evidence="9"/>
<dbReference type="Gene3D" id="3.40.50.620">
    <property type="entry name" value="HUPs"/>
    <property type="match status" value="1"/>
</dbReference>
<keyword evidence="7 9" id="KW-0030">Aminoacyl-tRNA synthetase</keyword>
<evidence type="ECO:0000256" key="9">
    <source>
        <dbReference type="HAMAP-Rule" id="MF_00123"/>
    </source>
</evidence>
<dbReference type="InterPro" id="IPR035684">
    <property type="entry name" value="ArgRS_core"/>
</dbReference>
<dbReference type="InterPro" id="IPR001278">
    <property type="entry name" value="Arg-tRNA-ligase"/>
</dbReference>
<evidence type="ECO:0000313" key="14">
    <source>
        <dbReference type="Proteomes" id="UP001501727"/>
    </source>
</evidence>
<evidence type="ECO:0000313" key="13">
    <source>
        <dbReference type="EMBL" id="GAA3911624.1"/>
    </source>
</evidence>
<dbReference type="InterPro" id="IPR001412">
    <property type="entry name" value="aa-tRNA-synth_I_CS"/>
</dbReference>
<evidence type="ECO:0000256" key="2">
    <source>
        <dbReference type="ARBA" id="ARBA00022490"/>
    </source>
</evidence>
<evidence type="ECO:0000256" key="3">
    <source>
        <dbReference type="ARBA" id="ARBA00022598"/>
    </source>
</evidence>
<protein>
    <recommendedName>
        <fullName evidence="9">Arginine--tRNA ligase</fullName>
        <ecNumber evidence="9">6.1.1.19</ecNumber>
    </recommendedName>
    <alternativeName>
        <fullName evidence="9">Arginyl-tRNA synthetase</fullName>
        <shortName evidence="9">ArgRS</shortName>
    </alternativeName>
</protein>
<keyword evidence="4 9" id="KW-0547">Nucleotide-binding</keyword>
<dbReference type="SMART" id="SM01016">
    <property type="entry name" value="Arg_tRNA_synt_N"/>
    <property type="match status" value="1"/>
</dbReference>
<comment type="similarity">
    <text evidence="1 9 10">Belongs to the class-I aminoacyl-tRNA synthetase family.</text>
</comment>